<evidence type="ECO:0000313" key="1">
    <source>
        <dbReference type="EMBL" id="DAE13718.1"/>
    </source>
</evidence>
<proteinExistence type="predicted"/>
<protein>
    <submittedName>
        <fullName evidence="1">Uncharacterized protein</fullName>
    </submittedName>
</protein>
<accession>A0A8S5Q341</accession>
<sequence length="123" mass="12695">MACKTSCKLCPHLVISNAVTFANDTLTINIPAGSYAAGEKYCLVIAQALPDTTTINAPVVITIGAGTTAYPLTDCNCAQATAESIHTRTRYATRVATSATGTGTFKYLGCFCRSHAGAPASIS</sequence>
<name>A0A8S5Q341_9CAUD</name>
<organism evidence="1">
    <name type="scientific">Siphoviridae sp. ctQqU1</name>
    <dbReference type="NCBI Taxonomy" id="2825496"/>
    <lineage>
        <taxon>Viruses</taxon>
        <taxon>Duplodnaviria</taxon>
        <taxon>Heunggongvirae</taxon>
        <taxon>Uroviricota</taxon>
        <taxon>Caudoviricetes</taxon>
    </lineage>
</organism>
<dbReference type="EMBL" id="BK015568">
    <property type="protein sequence ID" value="DAE13718.1"/>
    <property type="molecule type" value="Genomic_DNA"/>
</dbReference>
<reference evidence="1" key="1">
    <citation type="journal article" date="2021" name="Proc. Natl. Acad. Sci. U.S.A.">
        <title>A Catalog of Tens of Thousands of Viruses from Human Metagenomes Reveals Hidden Associations with Chronic Diseases.</title>
        <authorList>
            <person name="Tisza M.J."/>
            <person name="Buck C.B."/>
        </authorList>
    </citation>
    <scope>NUCLEOTIDE SEQUENCE</scope>
    <source>
        <strain evidence="1">CtQqU1</strain>
    </source>
</reference>